<reference evidence="2" key="1">
    <citation type="submission" date="2021-09" db="EMBL/GenBank/DDBJ databases">
        <title>The genome of Mauremys mutica provides insights into the evolution of semi-aquatic lifestyle.</title>
        <authorList>
            <person name="Gong S."/>
            <person name="Gao Y."/>
        </authorList>
    </citation>
    <scope>NUCLEOTIDE SEQUENCE</scope>
    <source>
        <strain evidence="2">MM-2020</strain>
        <tissue evidence="2">Muscle</tissue>
    </source>
</reference>
<evidence type="ECO:0000313" key="3">
    <source>
        <dbReference type="Proteomes" id="UP000827986"/>
    </source>
</evidence>
<proteinExistence type="predicted"/>
<feature type="region of interest" description="Disordered" evidence="1">
    <location>
        <begin position="24"/>
        <end position="61"/>
    </location>
</feature>
<organism evidence="2 3">
    <name type="scientific">Mauremys mutica</name>
    <name type="common">yellowpond turtle</name>
    <dbReference type="NCBI Taxonomy" id="74926"/>
    <lineage>
        <taxon>Eukaryota</taxon>
        <taxon>Metazoa</taxon>
        <taxon>Chordata</taxon>
        <taxon>Craniata</taxon>
        <taxon>Vertebrata</taxon>
        <taxon>Euteleostomi</taxon>
        <taxon>Archelosauria</taxon>
        <taxon>Testudinata</taxon>
        <taxon>Testudines</taxon>
        <taxon>Cryptodira</taxon>
        <taxon>Durocryptodira</taxon>
        <taxon>Testudinoidea</taxon>
        <taxon>Geoemydidae</taxon>
        <taxon>Geoemydinae</taxon>
        <taxon>Mauremys</taxon>
    </lineage>
</organism>
<keyword evidence="3" id="KW-1185">Reference proteome</keyword>
<accession>A0A9D3WUY5</accession>
<sequence length="126" mass="13022">HPAARGRPSFCSQRGKESVATLPETCHQLPPHPRPSRCLLPGYASAEGEGGPGRGRSLPAAAPLNGAEFRSALVLPPPPLLQPLEPAGSRMGIAPSAELSRRRTRCCLPLRVPAASPASGGTAPCH</sequence>
<evidence type="ECO:0000313" key="2">
    <source>
        <dbReference type="EMBL" id="KAH1167148.1"/>
    </source>
</evidence>
<dbReference type="Proteomes" id="UP000827986">
    <property type="component" value="Unassembled WGS sequence"/>
</dbReference>
<dbReference type="AlphaFoldDB" id="A0A9D3WUY5"/>
<evidence type="ECO:0000256" key="1">
    <source>
        <dbReference type="SAM" id="MobiDB-lite"/>
    </source>
</evidence>
<dbReference type="EMBL" id="JAHDVG010000486">
    <property type="protein sequence ID" value="KAH1167148.1"/>
    <property type="molecule type" value="Genomic_DNA"/>
</dbReference>
<gene>
    <name evidence="2" type="ORF">KIL84_002631</name>
</gene>
<protein>
    <submittedName>
        <fullName evidence="2">Uncharacterized protein</fullName>
    </submittedName>
</protein>
<feature type="non-terminal residue" evidence="2">
    <location>
        <position position="1"/>
    </location>
</feature>
<name>A0A9D3WUY5_9SAUR</name>
<comment type="caution">
    <text evidence="2">The sequence shown here is derived from an EMBL/GenBank/DDBJ whole genome shotgun (WGS) entry which is preliminary data.</text>
</comment>
<feature type="non-terminal residue" evidence="2">
    <location>
        <position position="126"/>
    </location>
</feature>